<protein>
    <submittedName>
        <fullName evidence="1">Twin-arginine translocation pathway signal protein</fullName>
    </submittedName>
</protein>
<proteinExistence type="predicted"/>
<evidence type="ECO:0000313" key="1">
    <source>
        <dbReference type="EMBL" id="PZP50703.1"/>
    </source>
</evidence>
<dbReference type="Gene3D" id="3.50.50.60">
    <property type="entry name" value="FAD/NAD(P)-binding domain"/>
    <property type="match status" value="1"/>
</dbReference>
<organism evidence="1 2">
    <name type="scientific">Pseudopedobacter saltans</name>
    <dbReference type="NCBI Taxonomy" id="151895"/>
    <lineage>
        <taxon>Bacteria</taxon>
        <taxon>Pseudomonadati</taxon>
        <taxon>Bacteroidota</taxon>
        <taxon>Sphingobacteriia</taxon>
        <taxon>Sphingobacteriales</taxon>
        <taxon>Sphingobacteriaceae</taxon>
        <taxon>Pseudopedobacter</taxon>
    </lineage>
</organism>
<sequence length="531" mass="60874">MESRRSFLQKTFVGVALLSLGNACKRSVQKIVLKMTGTKYTLGHRLWTKDFPKTSSEEKFKYVIVGAGISGLSAARYLKRKGISDFLLVELDEHIGGNSSNGENQYSKYPRGAHYLPLPNMEDADLITFLQEEKIIVSMKDGIPVFDEKQLSFPPQERLFYRGNWQEDLVPKNENDSQSNKEFERFFDLMKAFRLKKDNVGLYWFDLPISKASKVDEVVSLDKISMKEWLSQNNFVTEELFWYVNYCCNDDYGMGIDSISAWAGIHYFAGRKQQDYKSNYKNNVLTWPEGNAHLVKLLGRYSDGHTRKNTIFFNIDFDKDNTVQLSVYDDALKKSINLVCEKIILATPQFVNQYIFPNRKKISSAFTYAPWIVAAITLTGDLNGDTYSLAWDNVIYGSTGLGYVYDQQQDIKQINDVKVISYYLPFPDKDVVKSRKKLYRQSAEYWKSAIINDLAKVHIGIEDTVMEIEIFKLGHGMISPVTGFRTSKERDAASKSFDNKVFFAHTDLSGISVFEEGFYQGIKAAKEMLNE</sequence>
<dbReference type="Pfam" id="PF13450">
    <property type="entry name" value="NAD_binding_8"/>
    <property type="match status" value="1"/>
</dbReference>
<dbReference type="Proteomes" id="UP000249645">
    <property type="component" value="Unassembled WGS sequence"/>
</dbReference>
<reference evidence="1 2" key="1">
    <citation type="submission" date="2017-11" db="EMBL/GenBank/DDBJ databases">
        <title>Infants hospitalized years apart are colonized by the same room-sourced microbial strains.</title>
        <authorList>
            <person name="Brooks B."/>
            <person name="Olm M.R."/>
            <person name="Firek B.A."/>
            <person name="Baker R."/>
            <person name="Thomas B.C."/>
            <person name="Morowitz M.J."/>
            <person name="Banfield J.F."/>
        </authorList>
    </citation>
    <scope>NUCLEOTIDE SEQUENCE [LARGE SCALE GENOMIC DNA]</scope>
    <source>
        <strain evidence="1">S2_009_000_R2_76</strain>
    </source>
</reference>
<comment type="caution">
    <text evidence="1">The sequence shown here is derived from an EMBL/GenBank/DDBJ whole genome shotgun (WGS) entry which is preliminary data.</text>
</comment>
<dbReference type="InterPro" id="IPR036188">
    <property type="entry name" value="FAD/NAD-bd_sf"/>
</dbReference>
<dbReference type="EMBL" id="QFOI01000057">
    <property type="protein sequence ID" value="PZP50703.1"/>
    <property type="molecule type" value="Genomic_DNA"/>
</dbReference>
<dbReference type="InterPro" id="IPR050464">
    <property type="entry name" value="Zeta_carotene_desat/Oxidored"/>
</dbReference>
<dbReference type="GO" id="GO:0016491">
    <property type="term" value="F:oxidoreductase activity"/>
    <property type="evidence" value="ECO:0007669"/>
    <property type="project" value="TreeGrafter"/>
</dbReference>
<dbReference type="SUPFAM" id="SSF51905">
    <property type="entry name" value="FAD/NAD(P)-binding domain"/>
    <property type="match status" value="1"/>
</dbReference>
<dbReference type="PANTHER" id="PTHR42923:SF39">
    <property type="entry name" value="AMINO OXIDASE"/>
    <property type="match status" value="1"/>
</dbReference>
<evidence type="ECO:0000313" key="2">
    <source>
        <dbReference type="Proteomes" id="UP000249645"/>
    </source>
</evidence>
<gene>
    <name evidence="1" type="ORF">DI598_05010</name>
</gene>
<accession>A0A2W5F7A6</accession>
<dbReference type="PANTHER" id="PTHR42923">
    <property type="entry name" value="PROTOPORPHYRINOGEN OXIDASE"/>
    <property type="match status" value="1"/>
</dbReference>
<name>A0A2W5F7A6_9SPHI</name>
<dbReference type="AlphaFoldDB" id="A0A2W5F7A6"/>